<dbReference type="EMBL" id="GGYP01004653">
    <property type="protein sequence ID" value="MDE49424.1"/>
    <property type="molecule type" value="Transcribed_RNA"/>
</dbReference>
<dbReference type="PRINTS" id="PR00704">
    <property type="entry name" value="CALPAIN"/>
</dbReference>
<keyword evidence="3 6" id="KW-0378">Hydrolase</keyword>
<evidence type="ECO:0000259" key="8">
    <source>
        <dbReference type="PROSITE" id="PS50203"/>
    </source>
</evidence>
<name>A0A6G1SFZ3_9ACAR</name>
<dbReference type="InterPro" id="IPR033883">
    <property type="entry name" value="C2_III"/>
</dbReference>
<comment type="similarity">
    <text evidence="1">Belongs to the peptidase C2 family.</text>
</comment>
<dbReference type="Pfam" id="PF01067">
    <property type="entry name" value="Calpain_III"/>
    <property type="match status" value="1"/>
</dbReference>
<feature type="active site" evidence="5 6">
    <location>
        <position position="247"/>
    </location>
</feature>
<dbReference type="InterPro" id="IPR000169">
    <property type="entry name" value="Pept_cys_AS"/>
</dbReference>
<proteinExistence type="inferred from homology"/>
<feature type="compositionally biased region" description="Pro residues" evidence="7">
    <location>
        <begin position="523"/>
        <end position="559"/>
    </location>
</feature>
<feature type="active site" evidence="5 6">
    <location>
        <position position="271"/>
    </location>
</feature>
<evidence type="ECO:0000256" key="5">
    <source>
        <dbReference type="PIRSR" id="PIRSR622684-1"/>
    </source>
</evidence>
<feature type="region of interest" description="Disordered" evidence="7">
    <location>
        <begin position="504"/>
        <end position="575"/>
    </location>
</feature>
<dbReference type="PROSITE" id="PS00139">
    <property type="entry name" value="THIOL_PROTEASE_CYS"/>
    <property type="match status" value="1"/>
</dbReference>
<evidence type="ECO:0000256" key="6">
    <source>
        <dbReference type="PROSITE-ProRule" id="PRU00239"/>
    </source>
</evidence>
<dbReference type="InterPro" id="IPR001300">
    <property type="entry name" value="Peptidase_C2_calpain_cat"/>
</dbReference>
<dbReference type="InterPro" id="IPR036213">
    <property type="entry name" value="Calpain_III_sf"/>
</dbReference>
<reference evidence="9" key="1">
    <citation type="submission" date="2018-10" db="EMBL/GenBank/DDBJ databases">
        <title>Transcriptome assembly of Aceria tosichella (Wheat curl mite) Type 2.</title>
        <authorList>
            <person name="Scully E.D."/>
            <person name="Geib S.M."/>
            <person name="Palmer N.A."/>
            <person name="Gupta A.K."/>
            <person name="Sarath G."/>
            <person name="Tatineni S."/>
        </authorList>
    </citation>
    <scope>NUCLEOTIDE SEQUENCE</scope>
    <source>
        <strain evidence="9">LincolnNE</strain>
    </source>
</reference>
<feature type="region of interest" description="Disordered" evidence="7">
    <location>
        <begin position="624"/>
        <end position="644"/>
    </location>
</feature>
<keyword evidence="2 6" id="KW-0645">Protease</keyword>
<dbReference type="PROSITE" id="PS50203">
    <property type="entry name" value="CALPAIN_CAT"/>
    <property type="match status" value="1"/>
</dbReference>
<dbReference type="PANTHER" id="PTHR10183:SF433">
    <property type="entry name" value="CALPAIN-A-RELATED"/>
    <property type="match status" value="1"/>
</dbReference>
<evidence type="ECO:0000256" key="7">
    <source>
        <dbReference type="SAM" id="MobiDB-lite"/>
    </source>
</evidence>
<dbReference type="InterPro" id="IPR038765">
    <property type="entry name" value="Papain-like_cys_pep_sf"/>
</dbReference>
<dbReference type="Gene3D" id="3.90.70.10">
    <property type="entry name" value="Cysteine proteinases"/>
    <property type="match status" value="1"/>
</dbReference>
<feature type="domain" description="Calpain catalytic" evidence="8">
    <location>
        <begin position="56"/>
        <end position="331"/>
    </location>
</feature>
<dbReference type="FunFam" id="3.90.70.10:FF:000001">
    <property type="entry name" value="Calpain-1 catalytic subunit"/>
    <property type="match status" value="1"/>
</dbReference>
<dbReference type="InterPro" id="IPR022682">
    <property type="entry name" value="Calpain_domain_III"/>
</dbReference>
<dbReference type="InterPro" id="IPR022683">
    <property type="entry name" value="Calpain_III"/>
</dbReference>
<dbReference type="FunFam" id="2.60.120.380:FF:000002">
    <property type="entry name" value="calpain-3 isoform X1"/>
    <property type="match status" value="1"/>
</dbReference>
<organism evidence="9">
    <name type="scientific">Aceria tosichella</name>
    <name type="common">wheat curl mite</name>
    <dbReference type="NCBI Taxonomy" id="561515"/>
    <lineage>
        <taxon>Eukaryota</taxon>
        <taxon>Metazoa</taxon>
        <taxon>Ecdysozoa</taxon>
        <taxon>Arthropoda</taxon>
        <taxon>Chelicerata</taxon>
        <taxon>Arachnida</taxon>
        <taxon>Acari</taxon>
        <taxon>Acariformes</taxon>
        <taxon>Trombidiformes</taxon>
        <taxon>Prostigmata</taxon>
        <taxon>Eupodina</taxon>
        <taxon>Eriophyoidea</taxon>
        <taxon>Eriophyidae</taxon>
        <taxon>Eriophyinae</taxon>
        <taxon>Aceriini</taxon>
        <taxon>Aceria</taxon>
    </lineage>
</organism>
<dbReference type="Pfam" id="PF00648">
    <property type="entry name" value="Peptidase_C2"/>
    <property type="match status" value="1"/>
</dbReference>
<dbReference type="GO" id="GO:0004198">
    <property type="term" value="F:calcium-dependent cysteine-type endopeptidase activity"/>
    <property type="evidence" value="ECO:0007669"/>
    <property type="project" value="InterPro"/>
</dbReference>
<dbReference type="SUPFAM" id="SSF54001">
    <property type="entry name" value="Cysteine proteinases"/>
    <property type="match status" value="1"/>
</dbReference>
<evidence type="ECO:0000313" key="9">
    <source>
        <dbReference type="EMBL" id="MDE49424.1"/>
    </source>
</evidence>
<feature type="compositionally biased region" description="Basic and acidic residues" evidence="7">
    <location>
        <begin position="731"/>
        <end position="743"/>
    </location>
</feature>
<dbReference type="SUPFAM" id="SSF49758">
    <property type="entry name" value="Calpain large subunit, middle domain (domain III)"/>
    <property type="match status" value="1"/>
</dbReference>
<accession>A0A6G1SFZ3</accession>
<feature type="compositionally biased region" description="Low complexity" evidence="7">
    <location>
        <begin position="698"/>
        <end position="712"/>
    </location>
</feature>
<dbReference type="SMART" id="SM00230">
    <property type="entry name" value="CysPc"/>
    <property type="match status" value="1"/>
</dbReference>
<dbReference type="Gene3D" id="2.60.120.380">
    <property type="match status" value="1"/>
</dbReference>
<dbReference type="CDD" id="cd00044">
    <property type="entry name" value="CysPc"/>
    <property type="match status" value="1"/>
</dbReference>
<dbReference type="InterPro" id="IPR022684">
    <property type="entry name" value="Calpain_cysteine_protease"/>
</dbReference>
<dbReference type="CDD" id="cd00214">
    <property type="entry name" value="Calpain_III"/>
    <property type="match status" value="1"/>
</dbReference>
<dbReference type="GO" id="GO:0006508">
    <property type="term" value="P:proteolysis"/>
    <property type="evidence" value="ECO:0007669"/>
    <property type="project" value="UniProtKB-KW"/>
</dbReference>
<evidence type="ECO:0000256" key="1">
    <source>
        <dbReference type="ARBA" id="ARBA00007623"/>
    </source>
</evidence>
<gene>
    <name evidence="9" type="primary">CalpA_0</name>
    <name evidence="9" type="ORF">g.8850</name>
</gene>
<evidence type="ECO:0000256" key="2">
    <source>
        <dbReference type="ARBA" id="ARBA00022670"/>
    </source>
</evidence>
<evidence type="ECO:0000256" key="3">
    <source>
        <dbReference type="ARBA" id="ARBA00022801"/>
    </source>
</evidence>
<sequence length="758" mass="84156">MFRFPDIFNLGDPDSNSIKTPKGVTQDYNTLRQQSLSSGRLFEDSIFAPRSSRNCEWLRPFEISSSPKFISSGVSRFDVVQGELGDCWLIAAVANLTLDQKLFTLVVPPDQSFERGSYCGIFRFRFWQFGKWVEVVIDDRLPTRDGKLLFMRSSDPDEFWSPLFEKAYAKLHGSYDALRGGTTCEAMVDLTGGLTEFFDVQTAEAPPNLFAIMKKAFERGSLIGCSIEAQDESQRENELPNGLIKGHAYSVTSVLEITVQNRQLPMLRLRNPWSGTTEWKGPWSDSSREWSMIGDYEKRRIGLVFEADGEFWISFHDFRENFTRVELCNLTPDALDGNVQRHWHAQMFEGKWIRGCTAGGCRNNLNTFAQNPQYVVTLVDPDEDDDNDNCTMIVALMQKNKRSAKKYQMGSSDLTIGFAIYALKDTGYFDENPSVYSSAQNGQQILSTDFFKYNTSVARSPTYINLREVTARFTLPPGTYAIIPSTFDKGEEGEFILRVWTEAPARSGGPSPPSNYPDIKPSLPTPQPLPGPRRPSPQPAPKVPEPTPTYPRYPTPTPPEPKDPDKKPAYPAYPSPAAPGVPGYPPYPTNPGGNFPSYPPYPAYPSLPPGGGGGDIRYPTIPDEPSIQRRKVRPPPPGPSIDISIGEVIGTVSTIISILTMCYNTYKSMSQHTAQTYPFGGNQFSAPPSYAAGGGGPSQQYPSSSYGGNYPPESFVQSRGYSMQASNPNAGKEREKKTKDHQASHRPGSGSEARSSRL</sequence>
<keyword evidence="4 6" id="KW-0788">Thiol protease</keyword>
<feature type="compositionally biased region" description="Polar residues" evidence="7">
    <location>
        <begin position="715"/>
        <end position="729"/>
    </location>
</feature>
<dbReference type="PANTHER" id="PTHR10183">
    <property type="entry name" value="CALPAIN"/>
    <property type="match status" value="1"/>
</dbReference>
<feature type="active site" evidence="5 6">
    <location>
        <position position="87"/>
    </location>
</feature>
<protein>
    <submittedName>
        <fullName evidence="9">Calpain-A</fullName>
    </submittedName>
</protein>
<feature type="region of interest" description="Disordered" evidence="7">
    <location>
        <begin position="688"/>
        <end position="758"/>
    </location>
</feature>
<evidence type="ECO:0000256" key="4">
    <source>
        <dbReference type="ARBA" id="ARBA00022807"/>
    </source>
</evidence>
<dbReference type="AlphaFoldDB" id="A0A6G1SFZ3"/>
<dbReference type="GO" id="GO:0005737">
    <property type="term" value="C:cytoplasm"/>
    <property type="evidence" value="ECO:0007669"/>
    <property type="project" value="TreeGrafter"/>
</dbReference>
<dbReference type="SMART" id="SM00720">
    <property type="entry name" value="calpain_III"/>
    <property type="match status" value="1"/>
</dbReference>